<evidence type="ECO:0000256" key="3">
    <source>
        <dbReference type="ARBA" id="ARBA00022448"/>
    </source>
</evidence>
<comment type="function">
    <text evidence="1 9">Accessory subunit of the mitochondrial membrane respiratory chain NADH dehydrogenase (Complex I), that is believed not to be involved in catalysis. Complex I functions in the transfer of electrons from NADH to the respiratory chain. The immediate electron acceptor for the enzyme is believed to be ubiquinone.</text>
</comment>
<dbReference type="InterPro" id="IPR016680">
    <property type="entry name" value="NDUFA8"/>
</dbReference>
<evidence type="ECO:0000256" key="2">
    <source>
        <dbReference type="ARBA" id="ARBA00010705"/>
    </source>
</evidence>
<keyword evidence="4 9" id="KW-0679">Respiratory chain</keyword>
<evidence type="ECO:0000256" key="6">
    <source>
        <dbReference type="ARBA" id="ARBA00022982"/>
    </source>
</evidence>
<keyword evidence="5" id="KW-0677">Repeat</keyword>
<dbReference type="OrthoDB" id="276296at2759"/>
<keyword evidence="3 9" id="KW-0813">Transport</keyword>
<proteinExistence type="inferred from homology"/>
<keyword evidence="8" id="KW-1015">Disulfide bond</keyword>
<accession>A0A1Y2ES55</accession>
<dbReference type="Proteomes" id="UP000193685">
    <property type="component" value="Unassembled WGS sequence"/>
</dbReference>
<evidence type="ECO:0000256" key="1">
    <source>
        <dbReference type="ARBA" id="ARBA00003195"/>
    </source>
</evidence>
<comment type="caution">
    <text evidence="10">The sequence shown here is derived from an EMBL/GenBank/DDBJ whole genome shotgun (WGS) entry which is preliminary data.</text>
</comment>
<evidence type="ECO:0000313" key="10">
    <source>
        <dbReference type="EMBL" id="ORY74362.1"/>
    </source>
</evidence>
<dbReference type="PANTHER" id="PTHR13344:SF0">
    <property type="entry name" value="NADH DEHYDROGENASE [UBIQUINONE] 1 ALPHA SUBCOMPLEX SUBUNIT 8"/>
    <property type="match status" value="1"/>
</dbReference>
<evidence type="ECO:0000313" key="11">
    <source>
        <dbReference type="Proteomes" id="UP000193685"/>
    </source>
</evidence>
<dbReference type="PROSITE" id="PS51808">
    <property type="entry name" value="CHCH"/>
    <property type="match status" value="2"/>
</dbReference>
<dbReference type="STRING" id="56484.A0A1Y2ES55"/>
<evidence type="ECO:0000256" key="4">
    <source>
        <dbReference type="ARBA" id="ARBA00022660"/>
    </source>
</evidence>
<gene>
    <name evidence="10" type="ORF">BCR37DRAFT_372624</name>
</gene>
<name>A0A1Y2ES55_PROLT</name>
<keyword evidence="11" id="KW-1185">Reference proteome</keyword>
<keyword evidence="6 9" id="KW-0249">Electron transport</keyword>
<evidence type="ECO:0000256" key="7">
    <source>
        <dbReference type="ARBA" id="ARBA00023128"/>
    </source>
</evidence>
<protein>
    <recommendedName>
        <fullName evidence="9">NADH-ubiquinone oxidoreductase</fullName>
    </recommendedName>
</protein>
<comment type="subcellular location">
    <subcellularLocation>
        <location evidence="9">Mitochondrion inner membrane</location>
    </subcellularLocation>
</comment>
<sequence length="166" mass="18507">MYKEPTNNSVLIDPTPMPNSIPHVDEVGASSAPLKSVSFFIGAKCGAYNDDFMLCKAENAGKDEAPCLAAGRKVTRCASGVLEQVQASCKEAFEAHWKCLDQRNQEFHQCRPAEHALNKCVFQKMNIQKVVPGTREGNEPWDKKKPIYKPFKEDPAGLYMQKKMDA</sequence>
<dbReference type="OMA" id="FRTHWQC"/>
<dbReference type="RefSeq" id="XP_040722011.1">
    <property type="nucleotide sequence ID" value="XM_040868359.1"/>
</dbReference>
<keyword evidence="7 9" id="KW-0496">Mitochondrion</keyword>
<dbReference type="AlphaFoldDB" id="A0A1Y2ES55"/>
<comment type="similarity">
    <text evidence="2 9">Belongs to the complex I NDUFA8 subunit family.</text>
</comment>
<dbReference type="EMBL" id="MCFI01000030">
    <property type="protein sequence ID" value="ORY74362.1"/>
    <property type="molecule type" value="Genomic_DNA"/>
</dbReference>
<dbReference type="GO" id="GO:0005743">
    <property type="term" value="C:mitochondrial inner membrane"/>
    <property type="evidence" value="ECO:0007669"/>
    <property type="project" value="UniProtKB-SubCell"/>
</dbReference>
<evidence type="ECO:0000256" key="8">
    <source>
        <dbReference type="ARBA" id="ARBA00023157"/>
    </source>
</evidence>
<organism evidence="10 11">
    <name type="scientific">Protomyces lactucae-debilis</name>
    <dbReference type="NCBI Taxonomy" id="2754530"/>
    <lineage>
        <taxon>Eukaryota</taxon>
        <taxon>Fungi</taxon>
        <taxon>Dikarya</taxon>
        <taxon>Ascomycota</taxon>
        <taxon>Taphrinomycotina</taxon>
        <taxon>Taphrinomycetes</taxon>
        <taxon>Taphrinales</taxon>
        <taxon>Protomycetaceae</taxon>
        <taxon>Protomyces</taxon>
    </lineage>
</organism>
<dbReference type="GO" id="GO:0006120">
    <property type="term" value="P:mitochondrial electron transport, NADH to ubiquinone"/>
    <property type="evidence" value="ECO:0007669"/>
    <property type="project" value="InterPro"/>
</dbReference>
<reference evidence="10 11" key="1">
    <citation type="submission" date="2016-07" db="EMBL/GenBank/DDBJ databases">
        <title>Pervasive Adenine N6-methylation of Active Genes in Fungi.</title>
        <authorList>
            <consortium name="DOE Joint Genome Institute"/>
            <person name="Mondo S.J."/>
            <person name="Dannebaum R.O."/>
            <person name="Kuo R.C."/>
            <person name="Labutti K."/>
            <person name="Haridas S."/>
            <person name="Kuo A."/>
            <person name="Salamov A."/>
            <person name="Ahrendt S.R."/>
            <person name="Lipzen A."/>
            <person name="Sullivan W."/>
            <person name="Andreopoulos W.B."/>
            <person name="Clum A."/>
            <person name="Lindquist E."/>
            <person name="Daum C."/>
            <person name="Ramamoorthy G.K."/>
            <person name="Gryganskyi A."/>
            <person name="Culley D."/>
            <person name="Magnuson J.K."/>
            <person name="James T.Y."/>
            <person name="O'Malley M.A."/>
            <person name="Stajich J.E."/>
            <person name="Spatafora J.W."/>
            <person name="Visel A."/>
            <person name="Grigoriev I.V."/>
        </authorList>
    </citation>
    <scope>NUCLEOTIDE SEQUENCE [LARGE SCALE GENOMIC DNA]</scope>
    <source>
        <strain evidence="10 11">12-1054</strain>
    </source>
</reference>
<evidence type="ECO:0000256" key="5">
    <source>
        <dbReference type="ARBA" id="ARBA00022737"/>
    </source>
</evidence>
<dbReference type="PIRSF" id="PIRSF017016">
    <property type="entry name" value="NDUA8"/>
    <property type="match status" value="1"/>
</dbReference>
<evidence type="ECO:0000256" key="9">
    <source>
        <dbReference type="PIRNR" id="PIRNR017016"/>
    </source>
</evidence>
<keyword evidence="10" id="KW-0830">Ubiquinone</keyword>
<dbReference type="GeneID" id="63784958"/>
<keyword evidence="9" id="KW-0999">Mitochondrion inner membrane</keyword>
<keyword evidence="9" id="KW-0472">Membrane</keyword>
<dbReference type="PANTHER" id="PTHR13344">
    <property type="entry name" value="NADH-UBIQUINONE OXIDOREDUCTASE"/>
    <property type="match status" value="1"/>
</dbReference>